<evidence type="ECO:0000256" key="4">
    <source>
        <dbReference type="ARBA" id="ARBA00022989"/>
    </source>
</evidence>
<feature type="transmembrane region" description="Helical" evidence="6">
    <location>
        <begin position="239"/>
        <end position="264"/>
    </location>
</feature>
<keyword evidence="3 6" id="KW-0812">Transmembrane</keyword>
<dbReference type="RefSeq" id="WP_135950193.1">
    <property type="nucleotide sequence ID" value="NZ_CAXHRC010000004.1"/>
</dbReference>
<evidence type="ECO:0000313" key="8">
    <source>
        <dbReference type="Proteomes" id="UP000310760"/>
    </source>
</evidence>
<protein>
    <submittedName>
        <fullName evidence="7">Flippase</fullName>
    </submittedName>
</protein>
<accession>A0A4S2FVN8</accession>
<feature type="transmembrane region" description="Helical" evidence="6">
    <location>
        <begin position="167"/>
        <end position="188"/>
    </location>
</feature>
<keyword evidence="5 6" id="KW-0472">Membrane</keyword>
<dbReference type="Pfam" id="PF01943">
    <property type="entry name" value="Polysacc_synt"/>
    <property type="match status" value="1"/>
</dbReference>
<keyword evidence="4 6" id="KW-1133">Transmembrane helix</keyword>
<dbReference type="InterPro" id="IPR050833">
    <property type="entry name" value="Poly_Biosynth_Transport"/>
</dbReference>
<dbReference type="Proteomes" id="UP000310760">
    <property type="component" value="Unassembled WGS sequence"/>
</dbReference>
<dbReference type="CDD" id="cd13128">
    <property type="entry name" value="MATE_Wzx_like"/>
    <property type="match status" value="1"/>
</dbReference>
<comment type="caution">
    <text evidence="7">The sequence shown here is derived from an EMBL/GenBank/DDBJ whole genome shotgun (WGS) entry which is preliminary data.</text>
</comment>
<feature type="transmembrane region" description="Helical" evidence="6">
    <location>
        <begin position="382"/>
        <end position="401"/>
    </location>
</feature>
<evidence type="ECO:0000256" key="1">
    <source>
        <dbReference type="ARBA" id="ARBA00004651"/>
    </source>
</evidence>
<feature type="transmembrane region" description="Helical" evidence="6">
    <location>
        <begin position="7"/>
        <end position="26"/>
    </location>
</feature>
<feature type="transmembrane region" description="Helical" evidence="6">
    <location>
        <begin position="324"/>
        <end position="342"/>
    </location>
</feature>
<feature type="transmembrane region" description="Helical" evidence="6">
    <location>
        <begin position="289"/>
        <end position="312"/>
    </location>
</feature>
<feature type="transmembrane region" description="Helical" evidence="6">
    <location>
        <begin position="46"/>
        <end position="67"/>
    </location>
</feature>
<feature type="transmembrane region" description="Helical" evidence="6">
    <location>
        <begin position="354"/>
        <end position="376"/>
    </location>
</feature>
<feature type="transmembrane region" description="Helical" evidence="6">
    <location>
        <begin position="413"/>
        <end position="433"/>
    </location>
</feature>
<dbReference type="GO" id="GO:0005886">
    <property type="term" value="C:plasma membrane"/>
    <property type="evidence" value="ECO:0007669"/>
    <property type="project" value="UniProtKB-SubCell"/>
</dbReference>
<proteinExistence type="predicted"/>
<feature type="transmembrane region" description="Helical" evidence="6">
    <location>
        <begin position="209"/>
        <end position="233"/>
    </location>
</feature>
<sequence>MSIKKNFVYSSILTVSNYLFPLLTFPYISRVLGVTNIGICNYVDSIITYFCVFSAMGVAVVGVREIAQVSDQEKKRSNVFFSILSINAFFTFLSIIVLVLCVLFVKDFQQYRTLFYIGILKLVSNLFLVEWFYKGTENFSYITKRAIIVKTLYVSSVFLFIRCQDDYIIYFLLTILHLSANAFINIFHLRKHVILESINIRFSPYIKSYLIMGMYTILTTMYTTFNIAILGYISGPTEVGYFTTATKIFSIILALFTAFTGVMLPRMSSLLANHEEGKFLSLINKSMNALFIFAFPAITYFIVFSPEVIYLIGGKGYEGAIMPLRIIMPVILIVGYEQILIIQALMPMKKDRAIFINSCIGAVVGLILNFLLIPVYGSIGTSVAYCLCEVSVLCSALFFMCRYTKYQFPFREFIWHLIFNIPLIVICLFIYSLTSVNPILKLLLSGGGVRMYAYINNYYMMKNQLFIQLINNTKSKIWKVLK</sequence>
<dbReference type="PANTHER" id="PTHR30250:SF11">
    <property type="entry name" value="O-ANTIGEN TRANSPORTER-RELATED"/>
    <property type="match status" value="1"/>
</dbReference>
<gene>
    <name evidence="7" type="ORF">E5339_00025</name>
</gene>
<evidence type="ECO:0000313" key="7">
    <source>
        <dbReference type="EMBL" id="TGY73366.1"/>
    </source>
</evidence>
<feature type="transmembrane region" description="Helical" evidence="6">
    <location>
        <begin position="111"/>
        <end position="133"/>
    </location>
</feature>
<evidence type="ECO:0000256" key="6">
    <source>
        <dbReference type="SAM" id="Phobius"/>
    </source>
</evidence>
<evidence type="ECO:0000256" key="2">
    <source>
        <dbReference type="ARBA" id="ARBA00022475"/>
    </source>
</evidence>
<dbReference type="AlphaFoldDB" id="A0A4S2FVN8"/>
<dbReference type="PANTHER" id="PTHR30250">
    <property type="entry name" value="PST FAMILY PREDICTED COLANIC ACID TRANSPORTER"/>
    <property type="match status" value="1"/>
</dbReference>
<dbReference type="EMBL" id="SRYJ01000001">
    <property type="protein sequence ID" value="TGY73366.1"/>
    <property type="molecule type" value="Genomic_DNA"/>
</dbReference>
<feature type="transmembrane region" description="Helical" evidence="6">
    <location>
        <begin position="145"/>
        <end position="161"/>
    </location>
</feature>
<name>A0A4S2FVN8_9BACT</name>
<evidence type="ECO:0000256" key="5">
    <source>
        <dbReference type="ARBA" id="ARBA00023136"/>
    </source>
</evidence>
<reference evidence="7 8" key="1">
    <citation type="submission" date="2019-04" db="EMBL/GenBank/DDBJ databases">
        <title>Microbes associate with the intestines of laboratory mice.</title>
        <authorList>
            <person name="Navarre W."/>
            <person name="Wong E."/>
            <person name="Huang K."/>
            <person name="Tropini C."/>
            <person name="Ng K."/>
            <person name="Yu B."/>
        </authorList>
    </citation>
    <scope>NUCLEOTIDE SEQUENCE [LARGE SCALE GENOMIC DNA]</scope>
    <source>
        <strain evidence="7 8">NM22_B1</strain>
    </source>
</reference>
<comment type="subcellular location">
    <subcellularLocation>
        <location evidence="1">Cell membrane</location>
        <topology evidence="1">Multi-pass membrane protein</topology>
    </subcellularLocation>
</comment>
<dbReference type="InterPro" id="IPR002797">
    <property type="entry name" value="Polysacc_synth"/>
</dbReference>
<evidence type="ECO:0000256" key="3">
    <source>
        <dbReference type="ARBA" id="ARBA00022692"/>
    </source>
</evidence>
<feature type="transmembrane region" description="Helical" evidence="6">
    <location>
        <begin position="79"/>
        <end position="105"/>
    </location>
</feature>
<keyword evidence="2" id="KW-1003">Cell membrane</keyword>
<organism evidence="7 8">
    <name type="scientific">Phocaeicola sartorii</name>
    <dbReference type="NCBI Taxonomy" id="671267"/>
    <lineage>
        <taxon>Bacteria</taxon>
        <taxon>Pseudomonadati</taxon>
        <taxon>Bacteroidota</taxon>
        <taxon>Bacteroidia</taxon>
        <taxon>Bacteroidales</taxon>
        <taxon>Bacteroidaceae</taxon>
        <taxon>Phocaeicola</taxon>
    </lineage>
</organism>